<evidence type="ECO:0000313" key="1">
    <source>
        <dbReference type="EMBL" id="KAJ1143708.1"/>
    </source>
</evidence>
<gene>
    <name evidence="1" type="ORF">NDU88_010013</name>
</gene>
<organism evidence="1 2">
    <name type="scientific">Pleurodeles waltl</name>
    <name type="common">Iberian ribbed newt</name>
    <dbReference type="NCBI Taxonomy" id="8319"/>
    <lineage>
        <taxon>Eukaryota</taxon>
        <taxon>Metazoa</taxon>
        <taxon>Chordata</taxon>
        <taxon>Craniata</taxon>
        <taxon>Vertebrata</taxon>
        <taxon>Euteleostomi</taxon>
        <taxon>Amphibia</taxon>
        <taxon>Batrachia</taxon>
        <taxon>Caudata</taxon>
        <taxon>Salamandroidea</taxon>
        <taxon>Salamandridae</taxon>
        <taxon>Pleurodelinae</taxon>
        <taxon>Pleurodeles</taxon>
    </lineage>
</organism>
<reference evidence="1" key="1">
    <citation type="journal article" date="2022" name="bioRxiv">
        <title>Sequencing and chromosome-scale assembly of the giantPleurodeles waltlgenome.</title>
        <authorList>
            <person name="Brown T."/>
            <person name="Elewa A."/>
            <person name="Iarovenko S."/>
            <person name="Subramanian E."/>
            <person name="Araus A.J."/>
            <person name="Petzold A."/>
            <person name="Susuki M."/>
            <person name="Suzuki K.-i.T."/>
            <person name="Hayashi T."/>
            <person name="Toyoda A."/>
            <person name="Oliveira C."/>
            <person name="Osipova E."/>
            <person name="Leigh N.D."/>
            <person name="Simon A."/>
            <person name="Yun M.H."/>
        </authorList>
    </citation>
    <scope>NUCLEOTIDE SEQUENCE</scope>
    <source>
        <strain evidence="1">20211129_DDA</strain>
        <tissue evidence="1">Liver</tissue>
    </source>
</reference>
<dbReference type="Proteomes" id="UP001066276">
    <property type="component" value="Chromosome 6"/>
</dbReference>
<dbReference type="EMBL" id="JANPWB010000010">
    <property type="protein sequence ID" value="KAJ1143708.1"/>
    <property type="molecule type" value="Genomic_DNA"/>
</dbReference>
<proteinExistence type="predicted"/>
<comment type="caution">
    <text evidence="1">The sequence shown here is derived from an EMBL/GenBank/DDBJ whole genome shotgun (WGS) entry which is preliminary data.</text>
</comment>
<protein>
    <submittedName>
        <fullName evidence="1">Uncharacterized protein</fullName>
    </submittedName>
</protein>
<keyword evidence="2" id="KW-1185">Reference proteome</keyword>
<dbReference type="Gene3D" id="3.30.70.1820">
    <property type="entry name" value="L1 transposable element, RRM domain"/>
    <property type="match status" value="1"/>
</dbReference>
<dbReference type="Gene3D" id="1.20.5.340">
    <property type="match status" value="1"/>
</dbReference>
<name>A0AAV7QUF5_PLEWA</name>
<dbReference type="AlphaFoldDB" id="A0AAV7QUF5"/>
<sequence>MAAQTTPPYPPSLPPYSHSMEMADRILLVIAAVGCRLEAMDSKISDLTVASTSIRADIAGFRETVTDLDQRLTTVEDQVAALPDHEEELRSLCAKVIDLEDRSRRDNIRLFGNPERKEGSDIKNVVKSLLPELTGLDFSPPLEFQRVHRIGPLHNVPSSLVSCAMNRPDRPFRQPNLKVRSLYRVTRLGWRQISLD</sequence>
<evidence type="ECO:0000313" key="2">
    <source>
        <dbReference type="Proteomes" id="UP001066276"/>
    </source>
</evidence>
<accession>A0AAV7QUF5</accession>
<dbReference type="PANTHER" id="PTHR11505">
    <property type="entry name" value="L1 TRANSPOSABLE ELEMENT-RELATED"/>
    <property type="match status" value="1"/>
</dbReference>
<dbReference type="InterPro" id="IPR004244">
    <property type="entry name" value="Transposase_22"/>
</dbReference>